<gene>
    <name evidence="5" type="ORF">GCM10023198_18430</name>
</gene>
<evidence type="ECO:0000256" key="2">
    <source>
        <dbReference type="ARBA" id="ARBA00023034"/>
    </source>
</evidence>
<dbReference type="Proteomes" id="UP001500843">
    <property type="component" value="Unassembled WGS sequence"/>
</dbReference>
<keyword evidence="3" id="KW-0446">Lipid-binding</keyword>
<dbReference type="Gene3D" id="1.10.3630.10">
    <property type="entry name" value="yeast vps74-n-term truncation variant domain like"/>
    <property type="match status" value="1"/>
</dbReference>
<protein>
    <recommendedName>
        <fullName evidence="7">Golgi phosphoprotein 3 GPP34</fullName>
    </recommendedName>
</protein>
<keyword evidence="4" id="KW-0472">Membrane</keyword>
<dbReference type="EMBL" id="BAABHM010000010">
    <property type="protein sequence ID" value="GAA4698318.1"/>
    <property type="molecule type" value="Genomic_DNA"/>
</dbReference>
<dbReference type="InterPro" id="IPR038261">
    <property type="entry name" value="GPP34-like_sf"/>
</dbReference>
<evidence type="ECO:0008006" key="7">
    <source>
        <dbReference type="Google" id="ProtNLM"/>
    </source>
</evidence>
<reference evidence="6" key="1">
    <citation type="journal article" date="2019" name="Int. J. Syst. Evol. Microbiol.">
        <title>The Global Catalogue of Microorganisms (GCM) 10K type strain sequencing project: providing services to taxonomists for standard genome sequencing and annotation.</title>
        <authorList>
            <consortium name="The Broad Institute Genomics Platform"/>
            <consortium name="The Broad Institute Genome Sequencing Center for Infectious Disease"/>
            <person name="Wu L."/>
            <person name="Ma J."/>
        </authorList>
    </citation>
    <scope>NUCLEOTIDE SEQUENCE [LARGE SCALE GENOMIC DNA]</scope>
    <source>
        <strain evidence="6">JCM 17975</strain>
    </source>
</reference>
<dbReference type="RefSeq" id="WP_253877083.1">
    <property type="nucleotide sequence ID" value="NZ_BAABHM010000010.1"/>
</dbReference>
<evidence type="ECO:0000313" key="6">
    <source>
        <dbReference type="Proteomes" id="UP001500843"/>
    </source>
</evidence>
<comment type="subcellular location">
    <subcellularLocation>
        <location evidence="1">Golgi apparatus membrane</location>
        <topology evidence="1">Peripheral membrane protein</topology>
        <orientation evidence="1">Cytoplasmic side</orientation>
    </subcellularLocation>
</comment>
<evidence type="ECO:0000256" key="4">
    <source>
        <dbReference type="ARBA" id="ARBA00023136"/>
    </source>
</evidence>
<accession>A0ABP8X313</accession>
<sequence>MELSLAEEYLLLALDDVSGRPLLSAQHLQLALAGASVAELTLQGSLDVSDGADGGRKGRFRTTGRATPTDPLQREVLELMHERRPKDAIRKIGQGGFAKRLREALQRGLAARGVLREEQVKILGLFPSTAWPSTAAH</sequence>
<comment type="caution">
    <text evidence="5">The sequence shown here is derived from an EMBL/GenBank/DDBJ whole genome shotgun (WGS) entry which is preliminary data.</text>
</comment>
<proteinExistence type="predicted"/>
<dbReference type="InterPro" id="IPR008628">
    <property type="entry name" value="GPP34-like"/>
</dbReference>
<evidence type="ECO:0000313" key="5">
    <source>
        <dbReference type="EMBL" id="GAA4698318.1"/>
    </source>
</evidence>
<dbReference type="Pfam" id="PF05719">
    <property type="entry name" value="GPP34"/>
    <property type="match status" value="1"/>
</dbReference>
<keyword evidence="2" id="KW-0333">Golgi apparatus</keyword>
<evidence type="ECO:0000256" key="1">
    <source>
        <dbReference type="ARBA" id="ARBA00004255"/>
    </source>
</evidence>
<evidence type="ECO:0000256" key="3">
    <source>
        <dbReference type="ARBA" id="ARBA00023121"/>
    </source>
</evidence>
<keyword evidence="6" id="KW-1185">Reference proteome</keyword>
<name>A0ABP8X313_9MICO</name>
<organism evidence="5 6">
    <name type="scientific">Promicromonospora umidemergens</name>
    <dbReference type="NCBI Taxonomy" id="629679"/>
    <lineage>
        <taxon>Bacteria</taxon>
        <taxon>Bacillati</taxon>
        <taxon>Actinomycetota</taxon>
        <taxon>Actinomycetes</taxon>
        <taxon>Micrococcales</taxon>
        <taxon>Promicromonosporaceae</taxon>
        <taxon>Promicromonospora</taxon>
    </lineage>
</organism>